<evidence type="ECO:0000313" key="1">
    <source>
        <dbReference type="EMBL" id="JAH32434.1"/>
    </source>
</evidence>
<proteinExistence type="predicted"/>
<dbReference type="EMBL" id="GBXM01076143">
    <property type="protein sequence ID" value="JAH32434.1"/>
    <property type="molecule type" value="Transcribed_RNA"/>
</dbReference>
<dbReference type="AlphaFoldDB" id="A0A0E9RTG0"/>
<sequence length="33" mass="3878">MINNCQKLIKLRNLFILCRSHAAQVLFGKMFIL</sequence>
<name>A0A0E9RTG0_ANGAN</name>
<reference evidence="1" key="2">
    <citation type="journal article" date="2015" name="Fish Shellfish Immunol.">
        <title>Early steps in the European eel (Anguilla anguilla)-Vibrio vulnificus interaction in the gills: Role of the RtxA13 toxin.</title>
        <authorList>
            <person name="Callol A."/>
            <person name="Pajuelo D."/>
            <person name="Ebbesson L."/>
            <person name="Teles M."/>
            <person name="MacKenzie S."/>
            <person name="Amaro C."/>
        </authorList>
    </citation>
    <scope>NUCLEOTIDE SEQUENCE</scope>
</reference>
<organism evidence="1">
    <name type="scientific">Anguilla anguilla</name>
    <name type="common">European freshwater eel</name>
    <name type="synonym">Muraena anguilla</name>
    <dbReference type="NCBI Taxonomy" id="7936"/>
    <lineage>
        <taxon>Eukaryota</taxon>
        <taxon>Metazoa</taxon>
        <taxon>Chordata</taxon>
        <taxon>Craniata</taxon>
        <taxon>Vertebrata</taxon>
        <taxon>Euteleostomi</taxon>
        <taxon>Actinopterygii</taxon>
        <taxon>Neopterygii</taxon>
        <taxon>Teleostei</taxon>
        <taxon>Anguilliformes</taxon>
        <taxon>Anguillidae</taxon>
        <taxon>Anguilla</taxon>
    </lineage>
</organism>
<protein>
    <submittedName>
        <fullName evidence="1">Uncharacterized protein</fullName>
    </submittedName>
</protein>
<reference evidence="1" key="1">
    <citation type="submission" date="2014-11" db="EMBL/GenBank/DDBJ databases">
        <authorList>
            <person name="Amaro Gonzalez C."/>
        </authorList>
    </citation>
    <scope>NUCLEOTIDE SEQUENCE</scope>
</reference>
<accession>A0A0E9RTG0</accession>